<evidence type="ECO:0000256" key="1">
    <source>
        <dbReference type="SAM" id="Phobius"/>
    </source>
</evidence>
<keyword evidence="1" id="KW-0472">Membrane</keyword>
<feature type="transmembrane region" description="Helical" evidence="1">
    <location>
        <begin position="80"/>
        <end position="104"/>
    </location>
</feature>
<dbReference type="AlphaFoldDB" id="G0MS98"/>
<protein>
    <submittedName>
        <fullName evidence="2">Uncharacterized protein</fullName>
    </submittedName>
</protein>
<reference evidence="3" key="1">
    <citation type="submission" date="2011-07" db="EMBL/GenBank/DDBJ databases">
        <authorList>
            <consortium name="Caenorhabditis brenneri Sequencing and Analysis Consortium"/>
            <person name="Wilson R.K."/>
        </authorList>
    </citation>
    <scope>NUCLEOTIDE SEQUENCE [LARGE SCALE GENOMIC DNA]</scope>
    <source>
        <strain evidence="3">PB2801</strain>
    </source>
</reference>
<proteinExistence type="predicted"/>
<dbReference type="InParanoid" id="G0MS98"/>
<dbReference type="HOGENOM" id="CLU_050113_0_0_1"/>
<feature type="transmembrane region" description="Helical" evidence="1">
    <location>
        <begin position="168"/>
        <end position="188"/>
    </location>
</feature>
<feature type="transmembrane region" description="Helical" evidence="1">
    <location>
        <begin position="208"/>
        <end position="228"/>
    </location>
</feature>
<dbReference type="STRING" id="135651.G0MS98"/>
<dbReference type="EMBL" id="GL379809">
    <property type="protein sequence ID" value="EGT42651.1"/>
    <property type="molecule type" value="Genomic_DNA"/>
</dbReference>
<keyword evidence="3" id="KW-1185">Reference proteome</keyword>
<dbReference type="FunCoup" id="G0MS98">
    <property type="interactions" value="6"/>
</dbReference>
<keyword evidence="1" id="KW-0812">Transmembrane</keyword>
<sequence>MPANDSVSLFHLNENKEMIEYGIAYFSLACPLIPLFFILMKIIGCIMNSFWIADFPVMTLLALCRVLIFSNVIGSKKYPLIIKIILTAIGIWTAFLIIVGSVTQNIVLVTPGWDYDLEAPKAETFATLEVILSFACLVLSYFFYLLMAYLIYAKKSMVSCVHSRKNEIAILLQSTFVTIYITIMILIWHQTLFSSVSIIDMENQRNQAILNCCLILHCYVNPILTFICNKLVENV</sequence>
<dbReference type="Proteomes" id="UP000008068">
    <property type="component" value="Unassembled WGS sequence"/>
</dbReference>
<dbReference type="OMA" id="LWIADFP"/>
<feature type="transmembrane region" description="Helical" evidence="1">
    <location>
        <begin position="21"/>
        <end position="43"/>
    </location>
</feature>
<feature type="transmembrane region" description="Helical" evidence="1">
    <location>
        <begin position="49"/>
        <end position="68"/>
    </location>
</feature>
<evidence type="ECO:0000313" key="3">
    <source>
        <dbReference type="Proteomes" id="UP000008068"/>
    </source>
</evidence>
<evidence type="ECO:0000313" key="2">
    <source>
        <dbReference type="EMBL" id="EGT42651.1"/>
    </source>
</evidence>
<keyword evidence="1" id="KW-1133">Transmembrane helix</keyword>
<organism evidence="3">
    <name type="scientific">Caenorhabditis brenneri</name>
    <name type="common">Nematode worm</name>
    <dbReference type="NCBI Taxonomy" id="135651"/>
    <lineage>
        <taxon>Eukaryota</taxon>
        <taxon>Metazoa</taxon>
        <taxon>Ecdysozoa</taxon>
        <taxon>Nematoda</taxon>
        <taxon>Chromadorea</taxon>
        <taxon>Rhabditida</taxon>
        <taxon>Rhabditina</taxon>
        <taxon>Rhabditomorpha</taxon>
        <taxon>Rhabditoidea</taxon>
        <taxon>Rhabditidae</taxon>
        <taxon>Peloderinae</taxon>
        <taxon>Caenorhabditis</taxon>
    </lineage>
</organism>
<accession>G0MS98</accession>
<dbReference type="OrthoDB" id="5833348at2759"/>
<feature type="transmembrane region" description="Helical" evidence="1">
    <location>
        <begin position="124"/>
        <end position="147"/>
    </location>
</feature>
<gene>
    <name evidence="2" type="ORF">CAEBREN_25269</name>
</gene>
<dbReference type="eggNOG" id="ENOG502R10P">
    <property type="taxonomic scope" value="Eukaryota"/>
</dbReference>
<name>G0MS98_CAEBE</name>